<dbReference type="AlphaFoldDB" id="A0AAW2DKI3"/>
<gene>
    <name evidence="1" type="ORF">SO802_006039</name>
</gene>
<evidence type="ECO:0000313" key="1">
    <source>
        <dbReference type="EMBL" id="KAL0010931.1"/>
    </source>
</evidence>
<dbReference type="Proteomes" id="UP001459277">
    <property type="component" value="Unassembled WGS sequence"/>
</dbReference>
<evidence type="ECO:0000313" key="2">
    <source>
        <dbReference type="Proteomes" id="UP001459277"/>
    </source>
</evidence>
<keyword evidence="2" id="KW-1185">Reference proteome</keyword>
<sequence>MIRICNHRNKLFFKRMMFVRMYGSSEMTKEISGPRKGICEIMISCPALAIDIAINQNRIRVSPDIVEMYLRFENAGMLAYRFLEWAGKQQNYMHSVRAYHTMIESLAKIRQY</sequence>
<comment type="caution">
    <text evidence="1">The sequence shown here is derived from an EMBL/GenBank/DDBJ whole genome shotgun (WGS) entry which is preliminary data.</text>
</comment>
<reference evidence="1 2" key="1">
    <citation type="submission" date="2024-01" db="EMBL/GenBank/DDBJ databases">
        <title>A telomere-to-telomere, gap-free genome of sweet tea (Lithocarpus litseifolius).</title>
        <authorList>
            <person name="Zhou J."/>
        </authorList>
    </citation>
    <scope>NUCLEOTIDE SEQUENCE [LARGE SCALE GENOMIC DNA]</scope>
    <source>
        <strain evidence="1">Zhou-2022a</strain>
        <tissue evidence="1">Leaf</tissue>
    </source>
</reference>
<name>A0AAW2DKI3_9ROSI</name>
<dbReference type="Gene3D" id="1.25.40.10">
    <property type="entry name" value="Tetratricopeptide repeat domain"/>
    <property type="match status" value="1"/>
</dbReference>
<protein>
    <submittedName>
        <fullName evidence="1">Uncharacterized protein</fullName>
    </submittedName>
</protein>
<accession>A0AAW2DKI3</accession>
<proteinExistence type="predicted"/>
<organism evidence="1 2">
    <name type="scientific">Lithocarpus litseifolius</name>
    <dbReference type="NCBI Taxonomy" id="425828"/>
    <lineage>
        <taxon>Eukaryota</taxon>
        <taxon>Viridiplantae</taxon>
        <taxon>Streptophyta</taxon>
        <taxon>Embryophyta</taxon>
        <taxon>Tracheophyta</taxon>
        <taxon>Spermatophyta</taxon>
        <taxon>Magnoliopsida</taxon>
        <taxon>eudicotyledons</taxon>
        <taxon>Gunneridae</taxon>
        <taxon>Pentapetalae</taxon>
        <taxon>rosids</taxon>
        <taxon>fabids</taxon>
        <taxon>Fagales</taxon>
        <taxon>Fagaceae</taxon>
        <taxon>Lithocarpus</taxon>
    </lineage>
</organism>
<dbReference type="InterPro" id="IPR011990">
    <property type="entry name" value="TPR-like_helical_dom_sf"/>
</dbReference>
<dbReference type="EMBL" id="JAZDWU010000002">
    <property type="protein sequence ID" value="KAL0010931.1"/>
    <property type="molecule type" value="Genomic_DNA"/>
</dbReference>